<dbReference type="PANTHER" id="PTHR10926:SF0">
    <property type="entry name" value="CDC50, ISOFORM A"/>
    <property type="match status" value="1"/>
</dbReference>
<dbReference type="eggNOG" id="KOG2952">
    <property type="taxonomic scope" value="Eukaryota"/>
</dbReference>
<dbReference type="GO" id="GO:0005794">
    <property type="term" value="C:Golgi apparatus"/>
    <property type="evidence" value="ECO:0007669"/>
    <property type="project" value="TreeGrafter"/>
</dbReference>
<dbReference type="PANTHER" id="PTHR10926">
    <property type="entry name" value="CELL CYCLE CONTROL PROTEIN 50"/>
    <property type="match status" value="1"/>
</dbReference>
<dbReference type="InterPro" id="IPR005045">
    <property type="entry name" value="CDC50/LEM3_fam"/>
</dbReference>
<keyword evidence="5 6" id="KW-0472">Membrane</keyword>
<keyword evidence="4 6" id="KW-1133">Transmembrane helix</keyword>
<dbReference type="Proteomes" id="UP000009168">
    <property type="component" value="Unassembled WGS sequence"/>
</dbReference>
<proteinExistence type="inferred from homology"/>
<protein>
    <submittedName>
        <fullName evidence="7">Ligand-effect modulator 3 LEM3 family protein</fullName>
    </submittedName>
</protein>
<dbReference type="STRING" id="312017.I7M0G6"/>
<evidence type="ECO:0000256" key="5">
    <source>
        <dbReference type="ARBA" id="ARBA00023136"/>
    </source>
</evidence>
<organism evidence="7 8">
    <name type="scientific">Tetrahymena thermophila (strain SB210)</name>
    <dbReference type="NCBI Taxonomy" id="312017"/>
    <lineage>
        <taxon>Eukaryota</taxon>
        <taxon>Sar</taxon>
        <taxon>Alveolata</taxon>
        <taxon>Ciliophora</taxon>
        <taxon>Intramacronucleata</taxon>
        <taxon>Oligohymenophorea</taxon>
        <taxon>Hymenostomatida</taxon>
        <taxon>Tetrahymenina</taxon>
        <taxon>Tetrahymenidae</taxon>
        <taxon>Tetrahymena</taxon>
    </lineage>
</organism>
<dbReference type="GO" id="GO:0005886">
    <property type="term" value="C:plasma membrane"/>
    <property type="evidence" value="ECO:0007669"/>
    <property type="project" value="TreeGrafter"/>
</dbReference>
<feature type="transmembrane region" description="Helical" evidence="6">
    <location>
        <begin position="376"/>
        <end position="398"/>
    </location>
</feature>
<comment type="subcellular location">
    <subcellularLocation>
        <location evidence="1">Membrane</location>
        <topology evidence="1">Multi-pass membrane protein</topology>
    </subcellularLocation>
</comment>
<evidence type="ECO:0000313" key="7">
    <source>
        <dbReference type="EMBL" id="EAR87536.2"/>
    </source>
</evidence>
<dbReference type="OrthoDB" id="340608at2759"/>
<evidence type="ECO:0000256" key="2">
    <source>
        <dbReference type="ARBA" id="ARBA00009457"/>
    </source>
</evidence>
<comment type="similarity">
    <text evidence="2">Belongs to the CDC50/LEM3 family.</text>
</comment>
<dbReference type="EMBL" id="GG662853">
    <property type="protein sequence ID" value="EAR87536.2"/>
    <property type="molecule type" value="Genomic_DNA"/>
</dbReference>
<keyword evidence="8" id="KW-1185">Reference proteome</keyword>
<dbReference type="AlphaFoldDB" id="I7M0G6"/>
<dbReference type="Pfam" id="PF03381">
    <property type="entry name" value="CDC50"/>
    <property type="match status" value="1"/>
</dbReference>
<evidence type="ECO:0000256" key="6">
    <source>
        <dbReference type="SAM" id="Phobius"/>
    </source>
</evidence>
<dbReference type="KEGG" id="tet:TTHERM_00069430"/>
<sequence>MKIEKVRPNSNPVFNSITPIVSNPKDELIVTKQKRDAIINRLYEINQDNHDPIDFKNIQKIHENHKKTLKRQRSLPNKIVQDQDGQADLKYPIDRSLFGFKETIYFQIPSSLSLIGSYKCFIYFGGFLWFYFLLFGIVTLGLALSNTQVSLRYDNHPKCINAQNQQCTIDFEVLDYLKAPVHIYYSLGTFYQNHFQYQDSIVYEQLRGENVETSILKEKCHGALYNQDMFPSGETPTSFGANILDPQAIAFPCGMASKYVFNDYFDVYSLDNNSPPDQTPIEIDRKGIALKVDIEDKFQRIPYADRVCVRDVQQESFMNWINTPTLPVWKKLYGTILTNMVAGKYRLVVTNNFDSNLGTGKTLYFQTANSVGGKNVGFGIVLIITSVVFLIGTVYLIFHSRRNKVQQEFDPRDLSWN</sequence>
<dbReference type="GeneID" id="7829021"/>
<evidence type="ECO:0000313" key="8">
    <source>
        <dbReference type="Proteomes" id="UP000009168"/>
    </source>
</evidence>
<dbReference type="GO" id="GO:0005783">
    <property type="term" value="C:endoplasmic reticulum"/>
    <property type="evidence" value="ECO:0007669"/>
    <property type="project" value="TreeGrafter"/>
</dbReference>
<accession>I7M0G6</accession>
<reference evidence="8" key="1">
    <citation type="journal article" date="2006" name="PLoS Biol.">
        <title>Macronuclear genome sequence of the ciliate Tetrahymena thermophila, a model eukaryote.</title>
        <authorList>
            <person name="Eisen J.A."/>
            <person name="Coyne R.S."/>
            <person name="Wu M."/>
            <person name="Wu D."/>
            <person name="Thiagarajan M."/>
            <person name="Wortman J.R."/>
            <person name="Badger J.H."/>
            <person name="Ren Q."/>
            <person name="Amedeo P."/>
            <person name="Jones K.M."/>
            <person name="Tallon L.J."/>
            <person name="Delcher A.L."/>
            <person name="Salzberg S.L."/>
            <person name="Silva J.C."/>
            <person name="Haas B.J."/>
            <person name="Majoros W.H."/>
            <person name="Farzad M."/>
            <person name="Carlton J.M."/>
            <person name="Smith R.K. Jr."/>
            <person name="Garg J."/>
            <person name="Pearlman R.E."/>
            <person name="Karrer K.M."/>
            <person name="Sun L."/>
            <person name="Manning G."/>
            <person name="Elde N.C."/>
            <person name="Turkewitz A.P."/>
            <person name="Asai D.J."/>
            <person name="Wilkes D.E."/>
            <person name="Wang Y."/>
            <person name="Cai H."/>
            <person name="Collins K."/>
            <person name="Stewart B.A."/>
            <person name="Lee S.R."/>
            <person name="Wilamowska K."/>
            <person name="Weinberg Z."/>
            <person name="Ruzzo W.L."/>
            <person name="Wloga D."/>
            <person name="Gaertig J."/>
            <person name="Frankel J."/>
            <person name="Tsao C.-C."/>
            <person name="Gorovsky M.A."/>
            <person name="Keeling P.J."/>
            <person name="Waller R.F."/>
            <person name="Patron N.J."/>
            <person name="Cherry J.M."/>
            <person name="Stover N.A."/>
            <person name="Krieger C.J."/>
            <person name="del Toro C."/>
            <person name="Ryder H.F."/>
            <person name="Williamson S.C."/>
            <person name="Barbeau R.A."/>
            <person name="Hamilton E.P."/>
            <person name="Orias E."/>
        </authorList>
    </citation>
    <scope>NUCLEOTIDE SEQUENCE [LARGE SCALE GENOMIC DNA]</scope>
    <source>
        <strain evidence="8">SB210</strain>
    </source>
</reference>
<name>I7M0G6_TETTS</name>
<evidence type="ECO:0000256" key="4">
    <source>
        <dbReference type="ARBA" id="ARBA00022989"/>
    </source>
</evidence>
<feature type="transmembrane region" description="Helical" evidence="6">
    <location>
        <begin position="120"/>
        <end position="144"/>
    </location>
</feature>
<evidence type="ECO:0000256" key="3">
    <source>
        <dbReference type="ARBA" id="ARBA00022692"/>
    </source>
</evidence>
<dbReference type="RefSeq" id="XP_001007781.2">
    <property type="nucleotide sequence ID" value="XM_001007781.2"/>
</dbReference>
<evidence type="ECO:0000256" key="1">
    <source>
        <dbReference type="ARBA" id="ARBA00004141"/>
    </source>
</evidence>
<keyword evidence="3 6" id="KW-0812">Transmembrane</keyword>
<gene>
    <name evidence="7" type="ORF">TTHERM_00069430</name>
</gene>
<dbReference type="InParanoid" id="I7M0G6"/>